<accession>U1RZH7</accession>
<sequence length="40" mass="4159">MGPPLPRQCRDTIDAAAGAVLVHCRPHAGASRRAISTHPA</sequence>
<gene>
    <name evidence="1" type="ORF">HMPREF1549_00011</name>
</gene>
<dbReference type="Proteomes" id="UP000016498">
    <property type="component" value="Unassembled WGS sequence"/>
</dbReference>
<evidence type="ECO:0000313" key="2">
    <source>
        <dbReference type="Proteomes" id="UP000016498"/>
    </source>
</evidence>
<proteinExistence type="predicted"/>
<dbReference type="EMBL" id="AWSD01000003">
    <property type="protein sequence ID" value="ERH23817.1"/>
    <property type="molecule type" value="Genomic_DNA"/>
</dbReference>
<organism evidence="1 2">
    <name type="scientific">Actinomyces johnsonii F0510</name>
    <dbReference type="NCBI Taxonomy" id="1227262"/>
    <lineage>
        <taxon>Bacteria</taxon>
        <taxon>Bacillati</taxon>
        <taxon>Actinomycetota</taxon>
        <taxon>Actinomycetes</taxon>
        <taxon>Actinomycetales</taxon>
        <taxon>Actinomycetaceae</taxon>
        <taxon>Actinomyces</taxon>
    </lineage>
</organism>
<dbReference type="AlphaFoldDB" id="U1RZH7"/>
<protein>
    <submittedName>
        <fullName evidence="1">Uncharacterized protein</fullName>
    </submittedName>
</protein>
<reference evidence="1 2" key="1">
    <citation type="submission" date="2013-06" db="EMBL/GenBank/DDBJ databases">
        <authorList>
            <person name="Weinstock G."/>
            <person name="Sodergren E."/>
            <person name="Lobos E.A."/>
            <person name="Fulton L."/>
            <person name="Fulton R."/>
            <person name="Courtney L."/>
            <person name="Fronick C."/>
            <person name="O'Laughlin M."/>
            <person name="Godfrey J."/>
            <person name="Wilson R.M."/>
            <person name="Miner T."/>
            <person name="Farmer C."/>
            <person name="Delehaunty K."/>
            <person name="Cordes M."/>
            <person name="Minx P."/>
            <person name="Tomlinson C."/>
            <person name="Chen J."/>
            <person name="Wollam A."/>
            <person name="Pepin K.H."/>
            <person name="Bhonagiri V."/>
            <person name="Zhang X."/>
            <person name="Warren W."/>
            <person name="Mitreva M."/>
            <person name="Mardis E.R."/>
            <person name="Wilson R.K."/>
        </authorList>
    </citation>
    <scope>NUCLEOTIDE SEQUENCE [LARGE SCALE GENOMIC DNA]</scope>
    <source>
        <strain evidence="1 2">F0510</strain>
    </source>
</reference>
<name>U1RZH7_9ACTO</name>
<comment type="caution">
    <text evidence="1">The sequence shown here is derived from an EMBL/GenBank/DDBJ whole genome shotgun (WGS) entry which is preliminary data.</text>
</comment>
<dbReference type="HOGENOM" id="CLU_3283562_0_0_11"/>
<evidence type="ECO:0000313" key="1">
    <source>
        <dbReference type="EMBL" id="ERH23817.1"/>
    </source>
</evidence>